<evidence type="ECO:0000313" key="3">
    <source>
        <dbReference type="EMBL" id="CAF3989332.1"/>
    </source>
</evidence>
<feature type="compositionally biased region" description="Polar residues" evidence="1">
    <location>
        <begin position="547"/>
        <end position="565"/>
    </location>
</feature>
<dbReference type="EMBL" id="CAJNOK010013117">
    <property type="protein sequence ID" value="CAF1178108.1"/>
    <property type="molecule type" value="Genomic_DNA"/>
</dbReference>
<proteinExistence type="predicted"/>
<evidence type="ECO:0000256" key="1">
    <source>
        <dbReference type="SAM" id="MobiDB-lite"/>
    </source>
</evidence>
<dbReference type="Proteomes" id="UP000682733">
    <property type="component" value="Unassembled WGS sequence"/>
</dbReference>
<accession>A0A8S2N4C8</accession>
<protein>
    <submittedName>
        <fullName evidence="3">Uncharacterized protein</fullName>
    </submittedName>
</protein>
<name>A0A8S2N4C8_9BILA</name>
<organism evidence="3 4">
    <name type="scientific">Didymodactylos carnosus</name>
    <dbReference type="NCBI Taxonomy" id="1234261"/>
    <lineage>
        <taxon>Eukaryota</taxon>
        <taxon>Metazoa</taxon>
        <taxon>Spiralia</taxon>
        <taxon>Gnathifera</taxon>
        <taxon>Rotifera</taxon>
        <taxon>Eurotatoria</taxon>
        <taxon>Bdelloidea</taxon>
        <taxon>Philodinida</taxon>
        <taxon>Philodinidae</taxon>
        <taxon>Didymodactylos</taxon>
    </lineage>
</organism>
<comment type="caution">
    <text evidence="3">The sequence shown here is derived from an EMBL/GenBank/DDBJ whole genome shotgun (WGS) entry which is preliminary data.</text>
</comment>
<evidence type="ECO:0000313" key="2">
    <source>
        <dbReference type="EMBL" id="CAF1178108.1"/>
    </source>
</evidence>
<reference evidence="3" key="1">
    <citation type="submission" date="2021-02" db="EMBL/GenBank/DDBJ databases">
        <authorList>
            <person name="Nowell W R."/>
        </authorList>
    </citation>
    <scope>NUCLEOTIDE SEQUENCE</scope>
</reference>
<feature type="region of interest" description="Disordered" evidence="1">
    <location>
        <begin position="541"/>
        <end position="580"/>
    </location>
</feature>
<dbReference type="AlphaFoldDB" id="A0A8S2N4C8"/>
<gene>
    <name evidence="2" type="ORF">OVA965_LOCUS22921</name>
    <name evidence="3" type="ORF">TMI583_LOCUS23633</name>
</gene>
<sequence length="580" mass="68362">MNAKAALVHHDQQLPDNVQKISHSVVQDLTLSSEQIQQQKSTKNKLSFEYFVYDYFLFNSCRSRDVNDNLVLTVDGQRINIKMDTEYNGVSRKLYTNAIDYTLEPFETEQQELIIFMKEEPIVISATNWAKYKQKYALSQWISHLRCVNRNIPPNTRTYFEQWLSDKSTFVELSKSLTVILNIDGQRIPLIGTAGRYLIDMYKQQSNRWSDVFNYLIQIGYVSYDCKQKRIDLYQPEISRKDIFKKPHTTPTTNKHDLLLEAIKQLLVNINERGTIAHTNNLLTFTYDDQRLDFNESEIRILYHDSDLNIDQIANYLYENAQITMEDNGSTMIIKNFHNNTYKFKNLTKYLLPPSNKLHMNFHFFDQDQQQPRISDNINQEVDMEIWEEIVSNSSTSDDNDDYDEEFYNQLINETSLQRIARFHQTIQYMYEHGRLKTDKENGQLKIRFANDHLIIPYDSLEFIMDRSKTSLSFTSFQISEWLYKHADQMKNSRTGNIILTFKEKSYELPLIKTHETKYDSGGIQSTTDSGCRDQIYDSSVERLRPSAQQKNQRQSTSSDRSTMNHVLPSRSHVERDIEK</sequence>
<dbReference type="EMBL" id="CAJOBA010034641">
    <property type="protein sequence ID" value="CAF3989332.1"/>
    <property type="molecule type" value="Genomic_DNA"/>
</dbReference>
<evidence type="ECO:0000313" key="4">
    <source>
        <dbReference type="Proteomes" id="UP000682733"/>
    </source>
</evidence>
<dbReference type="Proteomes" id="UP000677228">
    <property type="component" value="Unassembled WGS sequence"/>
</dbReference>